<evidence type="ECO:0000256" key="6">
    <source>
        <dbReference type="ARBA" id="ARBA00022827"/>
    </source>
</evidence>
<feature type="domain" description="Acyl-CoA oxidase/dehydrogenase middle" evidence="15">
    <location>
        <begin position="139"/>
        <end position="249"/>
    </location>
</feature>
<keyword evidence="8" id="KW-0560">Oxidoreductase</keyword>
<protein>
    <recommendedName>
        <fullName evidence="11">Acyl-coenzyme A oxidase</fullName>
    </recommendedName>
</protein>
<evidence type="ECO:0000313" key="18">
    <source>
        <dbReference type="Proteomes" id="UP000007879"/>
    </source>
</evidence>
<accession>A0A1X7UHE3</accession>
<keyword evidence="10" id="KW-0576">Peroxisome</keyword>
<dbReference type="STRING" id="400682.A0A1X7UHE3"/>
<evidence type="ECO:0000256" key="10">
    <source>
        <dbReference type="ARBA" id="ARBA00023140"/>
    </source>
</evidence>
<comment type="pathway">
    <text evidence="3">Lipid metabolism.</text>
</comment>
<dbReference type="FunFam" id="1.20.140.10:FF:000010">
    <property type="entry name" value="Acyl-coenzyme A oxidase"/>
    <property type="match status" value="1"/>
</dbReference>
<evidence type="ECO:0000256" key="4">
    <source>
        <dbReference type="ARBA" id="ARBA00006288"/>
    </source>
</evidence>
<keyword evidence="18" id="KW-1185">Reference proteome</keyword>
<evidence type="ECO:0000256" key="8">
    <source>
        <dbReference type="ARBA" id="ARBA00023002"/>
    </source>
</evidence>
<dbReference type="Proteomes" id="UP000007879">
    <property type="component" value="Unassembled WGS sequence"/>
</dbReference>
<reference evidence="18" key="1">
    <citation type="journal article" date="2010" name="Nature">
        <title>The Amphimedon queenslandica genome and the evolution of animal complexity.</title>
        <authorList>
            <person name="Srivastava M."/>
            <person name="Simakov O."/>
            <person name="Chapman J."/>
            <person name="Fahey B."/>
            <person name="Gauthier M.E."/>
            <person name="Mitros T."/>
            <person name="Richards G.S."/>
            <person name="Conaco C."/>
            <person name="Dacre M."/>
            <person name="Hellsten U."/>
            <person name="Larroux C."/>
            <person name="Putnam N.H."/>
            <person name="Stanke M."/>
            <person name="Adamska M."/>
            <person name="Darling A."/>
            <person name="Degnan S.M."/>
            <person name="Oakley T.H."/>
            <person name="Plachetzki D.C."/>
            <person name="Zhai Y."/>
            <person name="Adamski M."/>
            <person name="Calcino A."/>
            <person name="Cummins S.F."/>
            <person name="Goodstein D.M."/>
            <person name="Harris C."/>
            <person name="Jackson D.J."/>
            <person name="Leys S.P."/>
            <person name="Shu S."/>
            <person name="Woodcroft B.J."/>
            <person name="Vervoort M."/>
            <person name="Kosik K.S."/>
            <person name="Manning G."/>
            <person name="Degnan B.M."/>
            <person name="Rokhsar D.S."/>
        </authorList>
    </citation>
    <scope>NUCLEOTIDE SEQUENCE [LARGE SCALE GENOMIC DNA]</scope>
</reference>
<dbReference type="GO" id="GO:0071949">
    <property type="term" value="F:FAD binding"/>
    <property type="evidence" value="ECO:0007669"/>
    <property type="project" value="InterPro"/>
</dbReference>
<dbReference type="Gene3D" id="2.40.110.10">
    <property type="entry name" value="Butyryl-CoA Dehydrogenase, subunit A, domain 2"/>
    <property type="match status" value="1"/>
</dbReference>
<dbReference type="FunFam" id="1.20.140.10:FF:000007">
    <property type="entry name" value="Acyl-coenzyme A oxidase"/>
    <property type="match status" value="1"/>
</dbReference>
<feature type="active site" description="Proton acceptor" evidence="12">
    <location>
        <position position="435"/>
    </location>
</feature>
<evidence type="ECO:0000313" key="17">
    <source>
        <dbReference type="EnsemblMetazoa" id="Aqu2.1.27187_001"/>
    </source>
</evidence>
<dbReference type="Pfam" id="PF01756">
    <property type="entry name" value="ACOX"/>
    <property type="match status" value="1"/>
</dbReference>
<dbReference type="PANTHER" id="PTHR10909">
    <property type="entry name" value="ELECTRON TRANSPORT OXIDOREDUCTASE"/>
    <property type="match status" value="1"/>
</dbReference>
<feature type="binding site" evidence="13">
    <location>
        <position position="143"/>
    </location>
    <ligand>
        <name>FAD</name>
        <dbReference type="ChEBI" id="CHEBI:57692"/>
    </ligand>
</feature>
<dbReference type="PIRSF" id="PIRSF000168">
    <property type="entry name" value="Acyl-CoA_oxidase"/>
    <property type="match status" value="1"/>
</dbReference>
<evidence type="ECO:0000256" key="11">
    <source>
        <dbReference type="PIRNR" id="PIRNR000168"/>
    </source>
</evidence>
<dbReference type="Pfam" id="PF22924">
    <property type="entry name" value="ACOX_C_alpha1"/>
    <property type="match status" value="1"/>
</dbReference>
<organism evidence="17">
    <name type="scientific">Amphimedon queenslandica</name>
    <name type="common">Sponge</name>
    <dbReference type="NCBI Taxonomy" id="400682"/>
    <lineage>
        <taxon>Eukaryota</taxon>
        <taxon>Metazoa</taxon>
        <taxon>Porifera</taxon>
        <taxon>Demospongiae</taxon>
        <taxon>Heteroscleromorpha</taxon>
        <taxon>Haplosclerida</taxon>
        <taxon>Niphatidae</taxon>
        <taxon>Amphimedon</taxon>
    </lineage>
</organism>
<dbReference type="InterPro" id="IPR002655">
    <property type="entry name" value="Acyl-CoA_oxidase_C"/>
</dbReference>
<evidence type="ECO:0000259" key="14">
    <source>
        <dbReference type="Pfam" id="PF01756"/>
    </source>
</evidence>
<comment type="similarity">
    <text evidence="4 11">Belongs to the acyl-CoA oxidase family.</text>
</comment>
<gene>
    <name evidence="17" type="primary">100638349</name>
</gene>
<dbReference type="KEGG" id="aqu:100638349"/>
<evidence type="ECO:0000256" key="9">
    <source>
        <dbReference type="ARBA" id="ARBA00023098"/>
    </source>
</evidence>
<reference evidence="17" key="2">
    <citation type="submission" date="2017-05" db="UniProtKB">
        <authorList>
            <consortium name="EnsemblMetazoa"/>
        </authorList>
    </citation>
    <scope>IDENTIFICATION</scope>
</reference>
<dbReference type="Pfam" id="PF02770">
    <property type="entry name" value="Acyl-CoA_dh_M"/>
    <property type="match status" value="1"/>
</dbReference>
<dbReference type="GO" id="GO:0005777">
    <property type="term" value="C:peroxisome"/>
    <property type="evidence" value="ECO:0007669"/>
    <property type="project" value="UniProtKB-SubCell"/>
</dbReference>
<evidence type="ECO:0000256" key="13">
    <source>
        <dbReference type="PIRSR" id="PIRSR000168-2"/>
    </source>
</evidence>
<proteinExistence type="inferred from homology"/>
<dbReference type="InParanoid" id="A0A1X7UHE3"/>
<dbReference type="GO" id="GO:0033540">
    <property type="term" value="P:fatty acid beta-oxidation using acyl-CoA oxidase"/>
    <property type="evidence" value="ECO:0007669"/>
    <property type="project" value="TreeGrafter"/>
</dbReference>
<dbReference type="InterPro" id="IPR009100">
    <property type="entry name" value="AcylCoA_DH/oxidase_NM_dom_sf"/>
</dbReference>
<dbReference type="AlphaFoldDB" id="A0A1X7UHE3"/>
<keyword evidence="7" id="KW-0276">Fatty acid metabolism</keyword>
<evidence type="ECO:0000256" key="2">
    <source>
        <dbReference type="ARBA" id="ARBA00004275"/>
    </source>
</evidence>
<evidence type="ECO:0000256" key="7">
    <source>
        <dbReference type="ARBA" id="ARBA00022832"/>
    </source>
</evidence>
<sequence>MASSLEDYRRRASFSVPRMQDVLIGREILDFKRKVCDTLKADPLFNPKPLHYYSLDKEREMTFKRVKRLLEYNFLPEEAILDNPMLISGLNSVLISYDLGTLAVNSLHRDVFAGAIRGLGTAKHYHYVDDAYSMRIFGCFALTELSHGSDTRRMRTTATYDPKTQEFILHTPDIEAAKCWSGNLGKLATHAVVYAQLYTPDGACHGLHPFIVPVRDPSTHATYPGLTIGDMGRKIGQNGVSNGYMLFDNYHIPRDNLLNKSADVTPQGNYETPYKSASKRLGVSLGALSSGRVGIAGMAGFNMGKALTIAIRYAAVRKQFGPSADVEVPLLEYQLHQYRLFPYLAATYCFQHFNNWFFEQFVMFTGALIIGDKSDRQAELGREIHALSCAVKSLMGFVARDCIQECREACGGHGYLTLSGLGVIHDDHEPNLTYEGDNNVILQQTANYLLGMMREGRDASSPLGSVNFMTDLPNVLRRRYVPSNTLTFTLSDVLHSYEWLVCYLLVESSQKVRQEEFKTKSDFWAKENSQVYYCHTLSLAFTEYFILKTFNEFVCEAEREREGGNEVCNVLKLLGLLYGLWSLQKHSAWLCQGEYFTQPSHIQSMRNNILLICEKIKNDAVSLIDAIAPPDWMLGPLGQSDGDVYRHLYNAMSSEPGANEKPNWWKEIATPPQVGGKHELISKL</sequence>
<keyword evidence="9" id="KW-0443">Lipid metabolism</keyword>
<feature type="binding site" evidence="13">
    <location>
        <position position="182"/>
    </location>
    <ligand>
        <name>FAD</name>
        <dbReference type="ChEBI" id="CHEBI:57692"/>
    </ligand>
</feature>
<dbReference type="SUPFAM" id="SSF56645">
    <property type="entry name" value="Acyl-CoA dehydrogenase NM domain-like"/>
    <property type="match status" value="1"/>
</dbReference>
<dbReference type="GO" id="GO:0055088">
    <property type="term" value="P:lipid homeostasis"/>
    <property type="evidence" value="ECO:0007669"/>
    <property type="project" value="TreeGrafter"/>
</dbReference>
<evidence type="ECO:0000256" key="12">
    <source>
        <dbReference type="PIRSR" id="PIRSR000168-1"/>
    </source>
</evidence>
<evidence type="ECO:0000256" key="5">
    <source>
        <dbReference type="ARBA" id="ARBA00022630"/>
    </source>
</evidence>
<dbReference type="SUPFAM" id="SSF47203">
    <property type="entry name" value="Acyl-CoA dehydrogenase C-terminal domain-like"/>
    <property type="match status" value="2"/>
</dbReference>
<dbReference type="GO" id="GO:0016402">
    <property type="term" value="F:pristanoyl-CoA oxidase activity"/>
    <property type="evidence" value="ECO:0007669"/>
    <property type="project" value="TreeGrafter"/>
</dbReference>
<dbReference type="eggNOG" id="KOG0135">
    <property type="taxonomic scope" value="Eukaryota"/>
</dbReference>
<dbReference type="PANTHER" id="PTHR10909:SF390">
    <property type="entry name" value="PEROXISOMAL ACYL-COENZYME A OXIDASE 3"/>
    <property type="match status" value="1"/>
</dbReference>
<evidence type="ECO:0000259" key="16">
    <source>
        <dbReference type="Pfam" id="PF22924"/>
    </source>
</evidence>
<dbReference type="GO" id="GO:0005504">
    <property type="term" value="F:fatty acid binding"/>
    <property type="evidence" value="ECO:0007669"/>
    <property type="project" value="TreeGrafter"/>
</dbReference>
<feature type="domain" description="Acyl-CoA oxidase C-alpha1" evidence="16">
    <location>
        <begin position="286"/>
        <end position="450"/>
    </location>
</feature>
<evidence type="ECO:0000256" key="3">
    <source>
        <dbReference type="ARBA" id="ARBA00005189"/>
    </source>
</evidence>
<dbReference type="EnsemblMetazoa" id="XM_019998570.1">
    <property type="protein sequence ID" value="XP_019854129.1"/>
    <property type="gene ID" value="LOC100638349"/>
</dbReference>
<dbReference type="InterPro" id="IPR055060">
    <property type="entry name" value="ACOX_C_alpha1"/>
</dbReference>
<comment type="subcellular location">
    <subcellularLocation>
        <location evidence="2">Peroxisome</location>
    </subcellularLocation>
</comment>
<dbReference type="EnsemblMetazoa" id="Aqu2.1.27187_001">
    <property type="protein sequence ID" value="Aqu2.1.27187_001"/>
    <property type="gene ID" value="Aqu2.1.27187"/>
</dbReference>
<dbReference type="OrthoDB" id="538336at2759"/>
<dbReference type="InterPro" id="IPR046373">
    <property type="entry name" value="Acyl-CoA_Oxase/DH_mid-dom_sf"/>
</dbReference>
<name>A0A1X7UHE3_AMPQE</name>
<dbReference type="InterPro" id="IPR036250">
    <property type="entry name" value="AcylCo_DH-like_C"/>
</dbReference>
<dbReference type="InterPro" id="IPR012258">
    <property type="entry name" value="Acyl-CoA_oxidase"/>
</dbReference>
<evidence type="ECO:0000259" key="15">
    <source>
        <dbReference type="Pfam" id="PF02770"/>
    </source>
</evidence>
<keyword evidence="6 11" id="KW-0274">FAD</keyword>
<dbReference type="InterPro" id="IPR006091">
    <property type="entry name" value="Acyl-CoA_Oxase/DH_mid-dom"/>
</dbReference>
<dbReference type="FunFam" id="2.40.110.10:FF:000005">
    <property type="entry name" value="Acyl-coenzyme A oxidase"/>
    <property type="match status" value="1"/>
</dbReference>
<keyword evidence="5 11" id="KW-0285">Flavoprotein</keyword>
<feature type="domain" description="Acyl-CoA oxidase C-terminal" evidence="14">
    <location>
        <begin position="490"/>
        <end position="671"/>
    </location>
</feature>
<evidence type="ECO:0000256" key="1">
    <source>
        <dbReference type="ARBA" id="ARBA00001974"/>
    </source>
</evidence>
<dbReference type="Gene3D" id="1.20.140.10">
    <property type="entry name" value="Butyryl-CoA Dehydrogenase, subunit A, domain 3"/>
    <property type="match status" value="2"/>
</dbReference>
<comment type="cofactor">
    <cofactor evidence="1">
        <name>FAD</name>
        <dbReference type="ChEBI" id="CHEBI:57692"/>
    </cofactor>
</comment>